<dbReference type="EMBL" id="SJPR01000005">
    <property type="protein sequence ID" value="TWT95386.1"/>
    <property type="molecule type" value="Genomic_DNA"/>
</dbReference>
<evidence type="ECO:0000259" key="7">
    <source>
        <dbReference type="Pfam" id="PF14464"/>
    </source>
</evidence>
<dbReference type="AlphaFoldDB" id="A0A5C6A7H3"/>
<evidence type="ECO:0000313" key="8">
    <source>
        <dbReference type="EMBL" id="TWT95386.1"/>
    </source>
</evidence>
<feature type="compositionally biased region" description="Polar residues" evidence="6">
    <location>
        <begin position="1"/>
        <end position="10"/>
    </location>
</feature>
<dbReference type="Gene3D" id="3.40.140.10">
    <property type="entry name" value="Cytidine Deaminase, domain 2"/>
    <property type="match status" value="1"/>
</dbReference>
<keyword evidence="4" id="KW-0862">Zinc</keyword>
<sequence>MPTLSLTASPPYQPAWRNRPSQPPSTMVAYCDVDDRPTVFVAGAVLDAIAAATSEWAPDEAIGFLAGRVFEDQWGYWTLVLGSTDCKHAKRSRVTVETIDRDLLELDAWYSRDALGLDRIGWWHSHYELGVSHYSGVDLKNQALWCEKPWQVGLLVVVEDGETAIRCYQGPDSVAIGSLHPHTEATCEVVSLADAVELTAPSQRPSLRRRLVGAIRRAERIALQAACITMVAAGGAARRFVLAVGAGVYSFGVTLVTGHAPVWRPKTADRLEAPA</sequence>
<evidence type="ECO:0000256" key="2">
    <source>
        <dbReference type="ARBA" id="ARBA00022723"/>
    </source>
</evidence>
<dbReference type="Proteomes" id="UP000317421">
    <property type="component" value="Unassembled WGS sequence"/>
</dbReference>
<evidence type="ECO:0000256" key="5">
    <source>
        <dbReference type="ARBA" id="ARBA00023049"/>
    </source>
</evidence>
<keyword evidence="3" id="KW-0378">Hydrolase</keyword>
<gene>
    <name evidence="8" type="ORF">Pla108_35340</name>
</gene>
<keyword evidence="9" id="KW-1185">Reference proteome</keyword>
<dbReference type="GO" id="GO:0046872">
    <property type="term" value="F:metal ion binding"/>
    <property type="evidence" value="ECO:0007669"/>
    <property type="project" value="UniProtKB-KW"/>
</dbReference>
<keyword evidence="2" id="KW-0479">Metal-binding</keyword>
<evidence type="ECO:0000256" key="3">
    <source>
        <dbReference type="ARBA" id="ARBA00022801"/>
    </source>
</evidence>
<keyword evidence="1" id="KW-0645">Protease</keyword>
<dbReference type="GO" id="GO:0006508">
    <property type="term" value="P:proteolysis"/>
    <property type="evidence" value="ECO:0007669"/>
    <property type="project" value="UniProtKB-KW"/>
</dbReference>
<proteinExistence type="predicted"/>
<dbReference type="SUPFAM" id="SSF102712">
    <property type="entry name" value="JAB1/MPN domain"/>
    <property type="match status" value="1"/>
</dbReference>
<evidence type="ECO:0000256" key="1">
    <source>
        <dbReference type="ARBA" id="ARBA00022670"/>
    </source>
</evidence>
<accession>A0A5C6A7H3</accession>
<name>A0A5C6A7H3_9BACT</name>
<evidence type="ECO:0000256" key="4">
    <source>
        <dbReference type="ARBA" id="ARBA00022833"/>
    </source>
</evidence>
<dbReference type="Pfam" id="PF14464">
    <property type="entry name" value="Prok-JAB"/>
    <property type="match status" value="1"/>
</dbReference>
<protein>
    <recommendedName>
        <fullName evidence="7">JAB domain-containing protein</fullName>
    </recommendedName>
</protein>
<organism evidence="8 9">
    <name type="scientific">Botrimarina colliarenosi</name>
    <dbReference type="NCBI Taxonomy" id="2528001"/>
    <lineage>
        <taxon>Bacteria</taxon>
        <taxon>Pseudomonadati</taxon>
        <taxon>Planctomycetota</taxon>
        <taxon>Planctomycetia</taxon>
        <taxon>Pirellulales</taxon>
        <taxon>Lacipirellulaceae</taxon>
        <taxon>Botrimarina</taxon>
    </lineage>
</organism>
<comment type="caution">
    <text evidence="8">The sequence shown here is derived from an EMBL/GenBank/DDBJ whole genome shotgun (WGS) entry which is preliminary data.</text>
</comment>
<reference evidence="8 9" key="1">
    <citation type="submission" date="2019-02" db="EMBL/GenBank/DDBJ databases">
        <title>Deep-cultivation of Planctomycetes and their phenomic and genomic characterization uncovers novel biology.</title>
        <authorList>
            <person name="Wiegand S."/>
            <person name="Jogler M."/>
            <person name="Boedeker C."/>
            <person name="Pinto D."/>
            <person name="Vollmers J."/>
            <person name="Rivas-Marin E."/>
            <person name="Kohn T."/>
            <person name="Peeters S.H."/>
            <person name="Heuer A."/>
            <person name="Rast P."/>
            <person name="Oberbeckmann S."/>
            <person name="Bunk B."/>
            <person name="Jeske O."/>
            <person name="Meyerdierks A."/>
            <person name="Storesund J.E."/>
            <person name="Kallscheuer N."/>
            <person name="Luecker S."/>
            <person name="Lage O.M."/>
            <person name="Pohl T."/>
            <person name="Merkel B.J."/>
            <person name="Hornburger P."/>
            <person name="Mueller R.-W."/>
            <person name="Bruemmer F."/>
            <person name="Labrenz M."/>
            <person name="Spormann A.M."/>
            <person name="Op Den Camp H."/>
            <person name="Overmann J."/>
            <person name="Amann R."/>
            <person name="Jetten M.S.M."/>
            <person name="Mascher T."/>
            <person name="Medema M.H."/>
            <person name="Devos D.P."/>
            <person name="Kaster A.-K."/>
            <person name="Ovreas L."/>
            <person name="Rohde M."/>
            <person name="Galperin M.Y."/>
            <person name="Jogler C."/>
        </authorList>
    </citation>
    <scope>NUCLEOTIDE SEQUENCE [LARGE SCALE GENOMIC DNA]</scope>
    <source>
        <strain evidence="8 9">Pla108</strain>
    </source>
</reference>
<dbReference type="GO" id="GO:0008237">
    <property type="term" value="F:metallopeptidase activity"/>
    <property type="evidence" value="ECO:0007669"/>
    <property type="project" value="UniProtKB-KW"/>
</dbReference>
<feature type="region of interest" description="Disordered" evidence="6">
    <location>
        <begin position="1"/>
        <end position="23"/>
    </location>
</feature>
<feature type="domain" description="JAB" evidence="7">
    <location>
        <begin position="45"/>
        <end position="151"/>
    </location>
</feature>
<evidence type="ECO:0000256" key="6">
    <source>
        <dbReference type="SAM" id="MobiDB-lite"/>
    </source>
</evidence>
<keyword evidence="5" id="KW-0482">Metalloprotease</keyword>
<dbReference type="RefSeq" id="WP_146446224.1">
    <property type="nucleotide sequence ID" value="NZ_SJPR01000005.1"/>
</dbReference>
<evidence type="ECO:0000313" key="9">
    <source>
        <dbReference type="Proteomes" id="UP000317421"/>
    </source>
</evidence>
<dbReference type="InterPro" id="IPR028090">
    <property type="entry name" value="JAB_dom_prok"/>
</dbReference>